<evidence type="ECO:0000313" key="14">
    <source>
        <dbReference type="EMBL" id="NBI29548.1"/>
    </source>
</evidence>
<dbReference type="InterPro" id="IPR003321">
    <property type="entry name" value="Cyt_c552"/>
</dbReference>
<dbReference type="EMBL" id="SIJB01000025">
    <property type="protein sequence ID" value="NBI29548.1"/>
    <property type="molecule type" value="Genomic_DNA"/>
</dbReference>
<dbReference type="InterPro" id="IPR036280">
    <property type="entry name" value="Multihaem_cyt_sf"/>
</dbReference>
<feature type="coiled-coil region" evidence="11">
    <location>
        <begin position="425"/>
        <end position="452"/>
    </location>
</feature>
<dbReference type="GO" id="GO:0042279">
    <property type="term" value="F:nitrite reductase (cytochrome, ammonia-forming) activity"/>
    <property type="evidence" value="ECO:0007669"/>
    <property type="project" value="UniProtKB-EC"/>
</dbReference>
<comment type="similarity">
    <text evidence="2">Belongs to the cytochrome c-552 family.</text>
</comment>
<feature type="compositionally biased region" description="Basic and acidic residues" evidence="12">
    <location>
        <begin position="457"/>
        <end position="467"/>
    </location>
</feature>
<feature type="region of interest" description="Disordered" evidence="12">
    <location>
        <begin position="457"/>
        <end position="476"/>
    </location>
</feature>
<dbReference type="GO" id="GO:0046872">
    <property type="term" value="F:metal ion binding"/>
    <property type="evidence" value="ECO:0007669"/>
    <property type="project" value="UniProtKB-KW"/>
</dbReference>
<dbReference type="PIRSF" id="PIRSF000243">
    <property type="entry name" value="Cyt_c552"/>
    <property type="match status" value="1"/>
</dbReference>
<evidence type="ECO:0000256" key="5">
    <source>
        <dbReference type="ARBA" id="ARBA00022723"/>
    </source>
</evidence>
<comment type="caution">
    <text evidence="14">The sequence shown here is derived from an EMBL/GenBank/DDBJ whole genome shotgun (WGS) entry which is preliminary data.</text>
</comment>
<evidence type="ECO:0000256" key="8">
    <source>
        <dbReference type="ARBA" id="ARBA00023002"/>
    </source>
</evidence>
<name>A0A6N9Q409_9BACL</name>
<dbReference type="Proteomes" id="UP000448943">
    <property type="component" value="Unassembled WGS sequence"/>
</dbReference>
<comment type="subcellular location">
    <subcellularLocation>
        <location evidence="1">Cell envelope</location>
    </subcellularLocation>
</comment>
<keyword evidence="11" id="KW-0175">Coiled coil</keyword>
<keyword evidence="7" id="KW-0106">Calcium</keyword>
<keyword evidence="5" id="KW-0479">Metal-binding</keyword>
<evidence type="ECO:0000256" key="9">
    <source>
        <dbReference type="ARBA" id="ARBA00023004"/>
    </source>
</evidence>
<dbReference type="Pfam" id="PF02335">
    <property type="entry name" value="Cytochrom_C552"/>
    <property type="match status" value="1"/>
</dbReference>
<keyword evidence="6 13" id="KW-0732">Signal</keyword>
<evidence type="ECO:0000256" key="10">
    <source>
        <dbReference type="ARBA" id="ARBA00049131"/>
    </source>
</evidence>
<accession>A0A6N9Q409</accession>
<evidence type="ECO:0000313" key="15">
    <source>
        <dbReference type="Proteomes" id="UP000448943"/>
    </source>
</evidence>
<dbReference type="PROSITE" id="PS51257">
    <property type="entry name" value="PROKAR_LIPOPROTEIN"/>
    <property type="match status" value="1"/>
</dbReference>
<evidence type="ECO:0000256" key="6">
    <source>
        <dbReference type="ARBA" id="ARBA00022729"/>
    </source>
</evidence>
<evidence type="ECO:0000256" key="2">
    <source>
        <dbReference type="ARBA" id="ARBA00009288"/>
    </source>
</evidence>
<dbReference type="SUPFAM" id="SSF48695">
    <property type="entry name" value="Multiheme cytochromes"/>
    <property type="match status" value="1"/>
</dbReference>
<gene>
    <name evidence="14" type="ORF">ERL59_11320</name>
</gene>
<dbReference type="GO" id="GO:0030288">
    <property type="term" value="C:outer membrane-bounded periplasmic space"/>
    <property type="evidence" value="ECO:0007669"/>
    <property type="project" value="TreeGrafter"/>
</dbReference>
<sequence>MKMMVNLKRLFPLCLVLILSVFIVSACQLDTEGTSEVALTGLSPNEINNEAFQDLFPLHYASYQKNLEMSDTKFGGSVLASKFEHNREPYAPILFNGYGFAKEYNEDRGHIYAVEDNISIARINDKSIASCFTCKSSAVPSMIDQFGDEFWTKNFRNEIIPLAEEMGHSPIGCSDCHDPETMELQVTRPMFATAMLEKGEDISNPTLNEMRTYVCAQCHVEYYFEPENKAVTFPWSEGYQPEEMFEYYETIAMESGFSKDWIHNVSGAPMLKSQHPEYETWAEGTHGKAEVSCSDCHMPYTREDDRKKITSHYWTSPLKTIEQSCRTCHADQTEDELKDKVESIQDMNKDALDKAGDILLTSHYYVNKMITSGVPEDKIKQAQDLVRMGQWFWDMVSAENSTGFHNPQGSMDSLKTSVEASNEAIILATEELVKFDVNIDELKEEIEKVKKAVYDEPDNFKKNEHATNDYFPPQKN</sequence>
<reference evidence="14 15" key="1">
    <citation type="submission" date="2019-01" db="EMBL/GenBank/DDBJ databases">
        <title>Chengkuizengella sp. nov., isolated from deep-sea sediment of East Pacific Ocean.</title>
        <authorList>
            <person name="Yang J."/>
            <person name="Lai Q."/>
            <person name="Shao Z."/>
        </authorList>
    </citation>
    <scope>NUCLEOTIDE SEQUENCE [LARGE SCALE GENOMIC DNA]</scope>
    <source>
        <strain evidence="14 15">YPA3-1-1</strain>
    </source>
</reference>
<evidence type="ECO:0000256" key="11">
    <source>
        <dbReference type="SAM" id="Coils"/>
    </source>
</evidence>
<dbReference type="Gene3D" id="1.10.1130.10">
    <property type="entry name" value="Flavocytochrome C3, Chain A"/>
    <property type="match status" value="1"/>
</dbReference>
<dbReference type="CDD" id="cd00548">
    <property type="entry name" value="NrfA-like"/>
    <property type="match status" value="1"/>
</dbReference>
<evidence type="ECO:0000256" key="12">
    <source>
        <dbReference type="SAM" id="MobiDB-lite"/>
    </source>
</evidence>
<feature type="chain" id="PRO_5039423122" description="nitrite reductase (cytochrome; ammonia-forming)" evidence="13">
    <location>
        <begin position="27"/>
        <end position="476"/>
    </location>
</feature>
<keyword evidence="4" id="KW-0349">Heme</keyword>
<protein>
    <recommendedName>
        <fullName evidence="3">nitrite reductase (cytochrome; ammonia-forming)</fullName>
        <ecNumber evidence="3">1.7.2.2</ecNumber>
    </recommendedName>
</protein>
<dbReference type="GO" id="GO:0019645">
    <property type="term" value="P:anaerobic electron transport chain"/>
    <property type="evidence" value="ECO:0007669"/>
    <property type="project" value="TreeGrafter"/>
</dbReference>
<dbReference type="PANTHER" id="PTHR30633">
    <property type="entry name" value="CYTOCHROME C-552 RESPIRATORY NITRITE REDUCTASE"/>
    <property type="match status" value="1"/>
</dbReference>
<comment type="catalytic activity">
    <reaction evidence="10">
        <text>6 Fe(III)-[cytochrome c] + NH4(+) + 2 H2O = 6 Fe(II)-[cytochrome c] + nitrite + 8 H(+)</text>
        <dbReference type="Rhea" id="RHEA:13089"/>
        <dbReference type="Rhea" id="RHEA-COMP:10350"/>
        <dbReference type="Rhea" id="RHEA-COMP:14399"/>
        <dbReference type="ChEBI" id="CHEBI:15377"/>
        <dbReference type="ChEBI" id="CHEBI:15378"/>
        <dbReference type="ChEBI" id="CHEBI:16301"/>
        <dbReference type="ChEBI" id="CHEBI:28938"/>
        <dbReference type="ChEBI" id="CHEBI:29033"/>
        <dbReference type="ChEBI" id="CHEBI:29034"/>
        <dbReference type="EC" id="1.7.2.2"/>
    </reaction>
</comment>
<evidence type="ECO:0000256" key="1">
    <source>
        <dbReference type="ARBA" id="ARBA00004196"/>
    </source>
</evidence>
<dbReference type="PANTHER" id="PTHR30633:SF0">
    <property type="entry name" value="CYTOCHROME C-552"/>
    <property type="match status" value="1"/>
</dbReference>
<feature type="signal peptide" evidence="13">
    <location>
        <begin position="1"/>
        <end position="26"/>
    </location>
</feature>
<evidence type="ECO:0000256" key="4">
    <source>
        <dbReference type="ARBA" id="ARBA00022617"/>
    </source>
</evidence>
<evidence type="ECO:0000256" key="7">
    <source>
        <dbReference type="ARBA" id="ARBA00022837"/>
    </source>
</evidence>
<dbReference type="AlphaFoldDB" id="A0A6N9Q409"/>
<dbReference type="Gene3D" id="1.20.140.10">
    <property type="entry name" value="Butyryl-CoA Dehydrogenase, subunit A, domain 3"/>
    <property type="match status" value="1"/>
</dbReference>
<keyword evidence="15" id="KW-1185">Reference proteome</keyword>
<dbReference type="EC" id="1.7.2.2" evidence="3"/>
<keyword evidence="8" id="KW-0560">Oxidoreductase</keyword>
<evidence type="ECO:0000256" key="13">
    <source>
        <dbReference type="SAM" id="SignalP"/>
    </source>
</evidence>
<evidence type="ECO:0000256" key="3">
    <source>
        <dbReference type="ARBA" id="ARBA00011887"/>
    </source>
</evidence>
<dbReference type="GO" id="GO:0020037">
    <property type="term" value="F:heme binding"/>
    <property type="evidence" value="ECO:0007669"/>
    <property type="project" value="TreeGrafter"/>
</dbReference>
<proteinExistence type="inferred from homology"/>
<organism evidence="14 15">
    <name type="scientific">Chengkuizengella marina</name>
    <dbReference type="NCBI Taxonomy" id="2507566"/>
    <lineage>
        <taxon>Bacteria</taxon>
        <taxon>Bacillati</taxon>
        <taxon>Bacillota</taxon>
        <taxon>Bacilli</taxon>
        <taxon>Bacillales</taxon>
        <taxon>Paenibacillaceae</taxon>
        <taxon>Chengkuizengella</taxon>
    </lineage>
</organism>
<keyword evidence="9" id="KW-0408">Iron</keyword>
<dbReference type="OrthoDB" id="9780421at2"/>